<dbReference type="InterPro" id="IPR036188">
    <property type="entry name" value="FAD/NAD-bd_sf"/>
</dbReference>
<proteinExistence type="inferred from homology"/>
<dbReference type="Gene3D" id="3.30.519.10">
    <property type="entry name" value="Guanine Nucleotide Dissociation Inhibitor, domain 2"/>
    <property type="match status" value="1"/>
</dbReference>
<evidence type="ECO:0000256" key="2">
    <source>
        <dbReference type="PIRNR" id="PIRNR037514"/>
    </source>
</evidence>
<dbReference type="EMBL" id="KB445558">
    <property type="protein sequence ID" value="EMC94620.1"/>
    <property type="molecule type" value="Genomic_DNA"/>
</dbReference>
<dbReference type="AlphaFoldDB" id="M2N756"/>
<dbReference type="Proteomes" id="UP000011761">
    <property type="component" value="Unassembled WGS sequence"/>
</dbReference>
<dbReference type="STRING" id="717646.M2N756"/>
<dbReference type="PRINTS" id="PR00891">
    <property type="entry name" value="RABGDIREP"/>
</dbReference>
<dbReference type="RefSeq" id="XP_007678058.1">
    <property type="nucleotide sequence ID" value="XM_007679868.1"/>
</dbReference>
<protein>
    <recommendedName>
        <fullName evidence="2">Rab proteins geranylgeranyltransferase</fullName>
    </recommendedName>
</protein>
<sequence length="505" mass="54216">METLDNTEWDVVISGTGLPQSLLALALSRSGKKVLHIDHNDYYGGDEAAFSLTEAEGWARKHSNSTSEQSVFSKAAVRTLEVNDAVKSKLGTPRAYSFALAPQLIYTRSNLLQALVSSRTHSQLDFQAVGSWFAVVNDQNDPDAAPRLIRVPSGREDVFRDATLDLRAKRSLMRFIRFVGSYDEDGEREKWVQFREQPVHSCLRDQFSLPDAAIEALLALALPPYANIEPTMATVVPRVRQHLQSIGVFGAGFAAVLPKWGGLAEIAQVACRACAVGGGVYVLGKGITNATKSEVGVTLELSPGEKIKTQWLVGCSKDLPTSGSYTSDLKDNSGAIAKRVAVISSPLTSLFPPTSEGGPLPAGAVVVAKSATSPRATVQILAHSSESGECPTGQCVLYATSTGSDGLDVIDEAISSLLRSIGEEPVPDILWRMDYVQTSHDQSDNGLSVDGPIVTLPSLSIDAVYEDKLLNSTKEVWQMITGGSEGAFMKFEPREGIDEDEADDG</sequence>
<dbReference type="HOGENOM" id="CLU_021695_3_1_1"/>
<name>M2N756_BAUPA</name>
<dbReference type="GO" id="GO:0005968">
    <property type="term" value="C:Rab-protein geranylgeranyltransferase complex"/>
    <property type="evidence" value="ECO:0007669"/>
    <property type="project" value="TreeGrafter"/>
</dbReference>
<dbReference type="PIRSF" id="PIRSF037514">
    <property type="entry name" value="Rab_ger_ger_transf_A_fun"/>
    <property type="match status" value="1"/>
</dbReference>
<dbReference type="Gene3D" id="1.10.405.10">
    <property type="entry name" value="Guanine Nucleotide Dissociation Inhibitor, domain 1"/>
    <property type="match status" value="1"/>
</dbReference>
<evidence type="ECO:0000313" key="4">
    <source>
        <dbReference type="Proteomes" id="UP000011761"/>
    </source>
</evidence>
<dbReference type="GO" id="GO:0005092">
    <property type="term" value="F:GDP-dissociation inhibitor activity"/>
    <property type="evidence" value="ECO:0007669"/>
    <property type="project" value="UniProtKB-UniRule"/>
</dbReference>
<dbReference type="GeneID" id="19112822"/>
<dbReference type="InterPro" id="IPR018203">
    <property type="entry name" value="GDP_dissociation_inhibitor"/>
</dbReference>
<dbReference type="PANTHER" id="PTHR11787:SF4">
    <property type="entry name" value="CHM, RAB ESCORT PROTEIN 1"/>
    <property type="match status" value="1"/>
</dbReference>
<dbReference type="KEGG" id="bcom:BAUCODRAFT_35856"/>
<dbReference type="GO" id="GO:0016192">
    <property type="term" value="P:vesicle-mediated transport"/>
    <property type="evidence" value="ECO:0007669"/>
    <property type="project" value="TreeGrafter"/>
</dbReference>
<accession>M2N756</accession>
<dbReference type="OrthoDB" id="1923006at2759"/>
<dbReference type="OMA" id="HQYLEFQ"/>
<evidence type="ECO:0000313" key="3">
    <source>
        <dbReference type="EMBL" id="EMC94620.1"/>
    </source>
</evidence>
<dbReference type="eggNOG" id="KOG1439">
    <property type="taxonomic scope" value="Eukaryota"/>
</dbReference>
<dbReference type="GO" id="GO:0005634">
    <property type="term" value="C:nucleus"/>
    <property type="evidence" value="ECO:0007669"/>
    <property type="project" value="TreeGrafter"/>
</dbReference>
<gene>
    <name evidence="3" type="ORF">BAUCODRAFT_35856</name>
</gene>
<dbReference type="InterPro" id="IPR017230">
    <property type="entry name" value="Mrs6"/>
</dbReference>
<dbReference type="Pfam" id="PF00996">
    <property type="entry name" value="GDI"/>
    <property type="match status" value="1"/>
</dbReference>
<dbReference type="GO" id="GO:0007264">
    <property type="term" value="P:small GTPase-mediated signal transduction"/>
    <property type="evidence" value="ECO:0007669"/>
    <property type="project" value="UniProtKB-UniRule"/>
</dbReference>
<comment type="similarity">
    <text evidence="1 2">Belongs to the Rab GDI family.</text>
</comment>
<dbReference type="PANTHER" id="PTHR11787">
    <property type="entry name" value="RAB GDP-DISSOCIATION INHIBITOR"/>
    <property type="match status" value="1"/>
</dbReference>
<dbReference type="SUPFAM" id="SSF51905">
    <property type="entry name" value="FAD/NAD(P)-binding domain"/>
    <property type="match status" value="1"/>
</dbReference>
<evidence type="ECO:0000256" key="1">
    <source>
        <dbReference type="ARBA" id="ARBA00005593"/>
    </source>
</evidence>
<keyword evidence="4" id="KW-1185">Reference proteome</keyword>
<reference evidence="3 4" key="1">
    <citation type="journal article" date="2012" name="PLoS Pathog.">
        <title>Diverse lifestyles and strategies of plant pathogenesis encoded in the genomes of eighteen Dothideomycetes fungi.</title>
        <authorList>
            <person name="Ohm R.A."/>
            <person name="Feau N."/>
            <person name="Henrissat B."/>
            <person name="Schoch C.L."/>
            <person name="Horwitz B.A."/>
            <person name="Barry K.W."/>
            <person name="Condon B.J."/>
            <person name="Copeland A.C."/>
            <person name="Dhillon B."/>
            <person name="Glaser F."/>
            <person name="Hesse C.N."/>
            <person name="Kosti I."/>
            <person name="LaButti K."/>
            <person name="Lindquist E.A."/>
            <person name="Lucas S."/>
            <person name="Salamov A.A."/>
            <person name="Bradshaw R.E."/>
            <person name="Ciuffetti L."/>
            <person name="Hamelin R.C."/>
            <person name="Kema G.H.J."/>
            <person name="Lawrence C."/>
            <person name="Scott J.A."/>
            <person name="Spatafora J.W."/>
            <person name="Turgeon B.G."/>
            <person name="de Wit P.J.G.M."/>
            <person name="Zhong S."/>
            <person name="Goodwin S.B."/>
            <person name="Grigoriev I.V."/>
        </authorList>
    </citation>
    <scope>NUCLEOTIDE SEQUENCE [LARGE SCALE GENOMIC DNA]</scope>
    <source>
        <strain evidence="3 4">UAMH 10762</strain>
    </source>
</reference>
<dbReference type="Gene3D" id="3.50.50.60">
    <property type="entry name" value="FAD/NAD(P)-binding domain"/>
    <property type="match status" value="1"/>
</dbReference>
<dbReference type="GO" id="GO:0005829">
    <property type="term" value="C:cytosol"/>
    <property type="evidence" value="ECO:0007669"/>
    <property type="project" value="TreeGrafter"/>
</dbReference>
<organism evidence="3 4">
    <name type="scientific">Baudoinia panamericana (strain UAMH 10762)</name>
    <name type="common">Angels' share fungus</name>
    <name type="synonym">Baudoinia compniacensis (strain UAMH 10762)</name>
    <dbReference type="NCBI Taxonomy" id="717646"/>
    <lineage>
        <taxon>Eukaryota</taxon>
        <taxon>Fungi</taxon>
        <taxon>Dikarya</taxon>
        <taxon>Ascomycota</taxon>
        <taxon>Pezizomycotina</taxon>
        <taxon>Dothideomycetes</taxon>
        <taxon>Dothideomycetidae</taxon>
        <taxon>Mycosphaerellales</taxon>
        <taxon>Teratosphaeriaceae</taxon>
        <taxon>Baudoinia</taxon>
    </lineage>
</organism>